<organism evidence="3 4">
    <name type="scientific">Argiope bruennichi</name>
    <name type="common">Wasp spider</name>
    <name type="synonym">Aranea bruennichi</name>
    <dbReference type="NCBI Taxonomy" id="94029"/>
    <lineage>
        <taxon>Eukaryota</taxon>
        <taxon>Metazoa</taxon>
        <taxon>Ecdysozoa</taxon>
        <taxon>Arthropoda</taxon>
        <taxon>Chelicerata</taxon>
        <taxon>Arachnida</taxon>
        <taxon>Araneae</taxon>
        <taxon>Araneomorphae</taxon>
        <taxon>Entelegynae</taxon>
        <taxon>Araneoidea</taxon>
        <taxon>Araneidae</taxon>
        <taxon>Argiope</taxon>
    </lineage>
</organism>
<keyword evidence="4" id="KW-1185">Reference proteome</keyword>
<comment type="caution">
    <text evidence="3">The sequence shown here is derived from an EMBL/GenBank/DDBJ whole genome shotgun (WGS) entry which is preliminary data.</text>
</comment>
<accession>A0A8T0EZ25</accession>
<evidence type="ECO:0000256" key="1">
    <source>
        <dbReference type="SAM" id="Coils"/>
    </source>
</evidence>
<evidence type="ECO:0000256" key="2">
    <source>
        <dbReference type="SAM" id="MobiDB-lite"/>
    </source>
</evidence>
<name>A0A8T0EZ25_ARGBR</name>
<sequence length="498" mass="56975">MSKEKKDKVEKEILLTKHCHVLLIRLPFLANGTIKRRCLRKLEKKLECYQPPILKRAKRRINAPSTQSASKIKVPIKRGGKVVHKTDSKAHVSRETKHSKQYNKRKHFVSHNHTQSHASKAENNSLVELSRQKDSVAAKDDRSKNTEDGPCSITFLNERTKSARHRDSKKFRVCLSLAYYVYMFKEYLLNLCMLGRNGKMYILSELARRSTSAKFFVKNTNREIVLNKGLIEWIVGRFFEKEVLLENQDEIIKNAIRKAEAIVIKKSKHENEMLRQQMAQADENALFDEHEVLKYTSTALVDGEAAAIRSRDENALRSENLCIEQKVLAPDNKLTISGFKEAAKANEGNYFPFDDFLYGEPWKESITEINNTPKNVASVTEAKTCCFAALANNICACRSSGIRFIHSIAEKKKNLSFMTASKPDSKIRMEDNCRLEKCDGKSCLKCKIQLITTKGTHYSFRPLDKPFDPKISEAVRILKSNHISYLRRRKGGFGASPK</sequence>
<gene>
    <name evidence="3" type="ORF">HNY73_013082</name>
</gene>
<reference evidence="3" key="1">
    <citation type="journal article" date="2020" name="bioRxiv">
        <title>Chromosome-level reference genome of the European wasp spider Argiope bruennichi: a resource for studies on range expansion and evolutionary adaptation.</title>
        <authorList>
            <person name="Sheffer M.M."/>
            <person name="Hoppe A."/>
            <person name="Krehenwinkel H."/>
            <person name="Uhl G."/>
            <person name="Kuss A.W."/>
            <person name="Jensen L."/>
            <person name="Jensen C."/>
            <person name="Gillespie R.G."/>
            <person name="Hoff K.J."/>
            <person name="Prost S."/>
        </authorList>
    </citation>
    <scope>NUCLEOTIDE SEQUENCE</scope>
</reference>
<feature type="compositionally biased region" description="Basic residues" evidence="2">
    <location>
        <begin position="99"/>
        <end position="110"/>
    </location>
</feature>
<reference evidence="3" key="2">
    <citation type="submission" date="2020-06" db="EMBL/GenBank/DDBJ databases">
        <authorList>
            <person name="Sheffer M."/>
        </authorList>
    </citation>
    <scope>NUCLEOTIDE SEQUENCE</scope>
</reference>
<evidence type="ECO:0000313" key="3">
    <source>
        <dbReference type="EMBL" id="KAF8782847.1"/>
    </source>
</evidence>
<proteinExistence type="predicted"/>
<dbReference type="AlphaFoldDB" id="A0A8T0EZ25"/>
<protein>
    <submittedName>
        <fullName evidence="3">Uncharacterized protein</fullName>
    </submittedName>
</protein>
<keyword evidence="1" id="KW-0175">Coiled coil</keyword>
<feature type="compositionally biased region" description="Basic and acidic residues" evidence="2">
    <location>
        <begin position="130"/>
        <end position="147"/>
    </location>
</feature>
<feature type="compositionally biased region" description="Polar residues" evidence="2">
    <location>
        <begin position="111"/>
        <end position="127"/>
    </location>
</feature>
<dbReference type="Proteomes" id="UP000807504">
    <property type="component" value="Unassembled WGS sequence"/>
</dbReference>
<dbReference type="EMBL" id="JABXBU010001863">
    <property type="protein sequence ID" value="KAF8782847.1"/>
    <property type="molecule type" value="Genomic_DNA"/>
</dbReference>
<evidence type="ECO:0000313" key="4">
    <source>
        <dbReference type="Proteomes" id="UP000807504"/>
    </source>
</evidence>
<feature type="compositionally biased region" description="Basic and acidic residues" evidence="2">
    <location>
        <begin position="84"/>
        <end position="98"/>
    </location>
</feature>
<feature type="coiled-coil region" evidence="1">
    <location>
        <begin position="252"/>
        <end position="284"/>
    </location>
</feature>
<feature type="region of interest" description="Disordered" evidence="2">
    <location>
        <begin position="77"/>
        <end position="150"/>
    </location>
</feature>